<name>A0ABV0XNR0_9TELE</name>
<accession>A0ABV0XNR0</accession>
<dbReference type="EMBL" id="JAHRIP010009810">
    <property type="protein sequence ID" value="MEQ2283106.1"/>
    <property type="molecule type" value="Genomic_DNA"/>
</dbReference>
<organism evidence="1 2">
    <name type="scientific">Ameca splendens</name>
    <dbReference type="NCBI Taxonomy" id="208324"/>
    <lineage>
        <taxon>Eukaryota</taxon>
        <taxon>Metazoa</taxon>
        <taxon>Chordata</taxon>
        <taxon>Craniata</taxon>
        <taxon>Vertebrata</taxon>
        <taxon>Euteleostomi</taxon>
        <taxon>Actinopterygii</taxon>
        <taxon>Neopterygii</taxon>
        <taxon>Teleostei</taxon>
        <taxon>Neoteleostei</taxon>
        <taxon>Acanthomorphata</taxon>
        <taxon>Ovalentaria</taxon>
        <taxon>Atherinomorphae</taxon>
        <taxon>Cyprinodontiformes</taxon>
        <taxon>Goodeidae</taxon>
        <taxon>Ameca</taxon>
    </lineage>
</organism>
<keyword evidence="2" id="KW-1185">Reference proteome</keyword>
<reference evidence="1 2" key="1">
    <citation type="submission" date="2021-06" db="EMBL/GenBank/DDBJ databases">
        <authorList>
            <person name="Palmer J.M."/>
        </authorList>
    </citation>
    <scope>NUCLEOTIDE SEQUENCE [LARGE SCALE GENOMIC DNA]</scope>
    <source>
        <strain evidence="1 2">AS_MEX2019</strain>
        <tissue evidence="1">Muscle</tissue>
    </source>
</reference>
<dbReference type="Proteomes" id="UP001469553">
    <property type="component" value="Unassembled WGS sequence"/>
</dbReference>
<proteinExistence type="predicted"/>
<comment type="caution">
    <text evidence="1">The sequence shown here is derived from an EMBL/GenBank/DDBJ whole genome shotgun (WGS) entry which is preliminary data.</text>
</comment>
<protein>
    <submittedName>
        <fullName evidence="1">Uncharacterized protein</fullName>
    </submittedName>
</protein>
<evidence type="ECO:0000313" key="2">
    <source>
        <dbReference type="Proteomes" id="UP001469553"/>
    </source>
</evidence>
<sequence>MNTRSQPSVNPQVQEIRAVAECSHEIKMSASKSLKLHALPRRVLLSKVLLQMCQENSSPMMSYTNIRSIMPACMLNHCRKIANISAFLAEIVSTRWQQSLKYCANTDATMYSESTSTVKKTRKKTALRLRT</sequence>
<evidence type="ECO:0000313" key="1">
    <source>
        <dbReference type="EMBL" id="MEQ2283106.1"/>
    </source>
</evidence>
<gene>
    <name evidence="1" type="ORF">AMECASPLE_007863</name>
</gene>